<accession>A0A9N9GN18</accession>
<keyword evidence="3 5" id="KW-1133">Transmembrane helix</keyword>
<evidence type="ECO:0000256" key="3">
    <source>
        <dbReference type="ARBA" id="ARBA00022989"/>
    </source>
</evidence>
<dbReference type="Gene3D" id="1.20.1070.10">
    <property type="entry name" value="Rhodopsin 7-helix transmembrane proteins"/>
    <property type="match status" value="1"/>
</dbReference>
<feature type="transmembrane region" description="Helical" evidence="5">
    <location>
        <begin position="170"/>
        <end position="196"/>
    </location>
</feature>
<keyword evidence="8" id="KW-1185">Reference proteome</keyword>
<proteinExistence type="predicted"/>
<reference evidence="7" key="1">
    <citation type="submission" date="2021-06" db="EMBL/GenBank/DDBJ databases">
        <authorList>
            <person name="Kallberg Y."/>
            <person name="Tangrot J."/>
            <person name="Rosling A."/>
        </authorList>
    </citation>
    <scope>NUCLEOTIDE SEQUENCE</scope>
    <source>
        <strain evidence="7">MT106</strain>
    </source>
</reference>
<dbReference type="SUPFAM" id="SSF81321">
    <property type="entry name" value="Family A G protein-coupled receptor-like"/>
    <property type="match status" value="1"/>
</dbReference>
<feature type="transmembrane region" description="Helical" evidence="5">
    <location>
        <begin position="55"/>
        <end position="79"/>
    </location>
</feature>
<dbReference type="AlphaFoldDB" id="A0A9N9GN18"/>
<feature type="transmembrane region" description="Helical" evidence="5">
    <location>
        <begin position="12"/>
        <end position="35"/>
    </location>
</feature>
<dbReference type="InterPro" id="IPR017452">
    <property type="entry name" value="GPCR_Rhodpsn_7TM"/>
</dbReference>
<feature type="non-terminal residue" evidence="7">
    <location>
        <position position="301"/>
    </location>
</feature>
<sequence length="301" mass="34280">MTDFKLPRDTEFYSVTLTSVAFQSLNLLGSAYVYYRTFLYWRAREYGSLAMSHRLPLYAASTDFLTAGLNVINAAYTFFHSKTLPEVPCAAIGWATAILSFLNQFMFLGISIITYLRVCQHKSIELGRFDYKLLLFSCCFTTITLTIVSRDGYGAQKYWCANKFNARLSLIMPIVEISFVAMVALFCYVAILRALVRNRRELKKGTLSASQSHMMNRIEERVTRKIIAYVLFFNFQWLPIVVYALAALIEQAETETWVYYVGVIGLSFGGIGNALAYIMNEGWIPNYNTSSFESQKLVPLS</sequence>
<dbReference type="CDD" id="cd00637">
    <property type="entry name" value="7tm_classA_rhodopsin-like"/>
    <property type="match status" value="1"/>
</dbReference>
<dbReference type="GO" id="GO:0005886">
    <property type="term" value="C:plasma membrane"/>
    <property type="evidence" value="ECO:0007669"/>
    <property type="project" value="TreeGrafter"/>
</dbReference>
<evidence type="ECO:0000256" key="5">
    <source>
        <dbReference type="SAM" id="Phobius"/>
    </source>
</evidence>
<keyword evidence="4 5" id="KW-0472">Membrane</keyword>
<comment type="caution">
    <text evidence="7">The sequence shown here is derived from an EMBL/GenBank/DDBJ whole genome shotgun (WGS) entry which is preliminary data.</text>
</comment>
<gene>
    <name evidence="7" type="ORF">AGERDE_LOCUS9716</name>
</gene>
<dbReference type="GO" id="GO:0007189">
    <property type="term" value="P:adenylate cyclase-activating G protein-coupled receptor signaling pathway"/>
    <property type="evidence" value="ECO:0007669"/>
    <property type="project" value="TreeGrafter"/>
</dbReference>
<dbReference type="InterPro" id="IPR000276">
    <property type="entry name" value="GPCR_Rhodpsn"/>
</dbReference>
<keyword evidence="2 5" id="KW-0812">Transmembrane</keyword>
<dbReference type="PANTHER" id="PTHR23112">
    <property type="entry name" value="G PROTEIN-COUPLED RECEPTOR 157-RELATED"/>
    <property type="match status" value="1"/>
</dbReference>
<feature type="transmembrane region" description="Helical" evidence="5">
    <location>
        <begin position="131"/>
        <end position="150"/>
    </location>
</feature>
<comment type="subcellular location">
    <subcellularLocation>
        <location evidence="1">Membrane</location>
        <topology evidence="1">Multi-pass membrane protein</topology>
    </subcellularLocation>
</comment>
<dbReference type="Pfam" id="PF00001">
    <property type="entry name" value="7tm_1"/>
    <property type="match status" value="1"/>
</dbReference>
<feature type="domain" description="G-protein coupled receptors family 1 profile" evidence="6">
    <location>
        <begin position="168"/>
        <end position="277"/>
    </location>
</feature>
<evidence type="ECO:0000256" key="4">
    <source>
        <dbReference type="ARBA" id="ARBA00023136"/>
    </source>
</evidence>
<evidence type="ECO:0000256" key="2">
    <source>
        <dbReference type="ARBA" id="ARBA00022692"/>
    </source>
</evidence>
<organism evidence="7 8">
    <name type="scientific">Ambispora gerdemannii</name>
    <dbReference type="NCBI Taxonomy" id="144530"/>
    <lineage>
        <taxon>Eukaryota</taxon>
        <taxon>Fungi</taxon>
        <taxon>Fungi incertae sedis</taxon>
        <taxon>Mucoromycota</taxon>
        <taxon>Glomeromycotina</taxon>
        <taxon>Glomeromycetes</taxon>
        <taxon>Archaeosporales</taxon>
        <taxon>Ambisporaceae</taxon>
        <taxon>Ambispora</taxon>
    </lineage>
</organism>
<dbReference type="PROSITE" id="PS50262">
    <property type="entry name" value="G_PROTEIN_RECEP_F1_2"/>
    <property type="match status" value="1"/>
</dbReference>
<evidence type="ECO:0000256" key="1">
    <source>
        <dbReference type="ARBA" id="ARBA00004141"/>
    </source>
</evidence>
<name>A0A9N9GN18_9GLOM</name>
<feature type="transmembrane region" description="Helical" evidence="5">
    <location>
        <begin position="91"/>
        <end position="119"/>
    </location>
</feature>
<dbReference type="Proteomes" id="UP000789831">
    <property type="component" value="Unassembled WGS sequence"/>
</dbReference>
<dbReference type="PANTHER" id="PTHR23112:SF0">
    <property type="entry name" value="TRANSMEMBRANE PROTEIN 116"/>
    <property type="match status" value="1"/>
</dbReference>
<dbReference type="GO" id="GO:0004930">
    <property type="term" value="F:G protein-coupled receptor activity"/>
    <property type="evidence" value="ECO:0007669"/>
    <property type="project" value="InterPro"/>
</dbReference>
<evidence type="ECO:0000259" key="6">
    <source>
        <dbReference type="PROSITE" id="PS50262"/>
    </source>
</evidence>
<feature type="transmembrane region" description="Helical" evidence="5">
    <location>
        <begin position="226"/>
        <end position="245"/>
    </location>
</feature>
<feature type="transmembrane region" description="Helical" evidence="5">
    <location>
        <begin position="257"/>
        <end position="278"/>
    </location>
</feature>
<evidence type="ECO:0000313" key="7">
    <source>
        <dbReference type="EMBL" id="CAG8613567.1"/>
    </source>
</evidence>
<evidence type="ECO:0000313" key="8">
    <source>
        <dbReference type="Proteomes" id="UP000789831"/>
    </source>
</evidence>
<dbReference type="EMBL" id="CAJVPL010002550">
    <property type="protein sequence ID" value="CAG8613567.1"/>
    <property type="molecule type" value="Genomic_DNA"/>
</dbReference>
<dbReference type="OrthoDB" id="2376869at2759"/>
<protein>
    <submittedName>
        <fullName evidence="7">8701_t:CDS:1</fullName>
    </submittedName>
</protein>